<dbReference type="AlphaFoldDB" id="A0A8X6IRI0"/>
<keyword evidence="3" id="KW-0963">Cytoplasm</keyword>
<dbReference type="PANTHER" id="PTHR44313:SF1">
    <property type="entry name" value="DNAJ HOMOLOG SUBFAMILY C MEMBER 17"/>
    <property type="match status" value="1"/>
</dbReference>
<accession>A0A8X6IRI0</accession>
<evidence type="ECO:0000313" key="8">
    <source>
        <dbReference type="Proteomes" id="UP000887013"/>
    </source>
</evidence>
<evidence type="ECO:0000256" key="1">
    <source>
        <dbReference type="ARBA" id="ARBA00004123"/>
    </source>
</evidence>
<sequence>MHNLYQILGVSKDASTHAIKKAYRDKALSEHPDKGGDAQRMANRINIRGTALNRVCEEAFRKYLSSDPRLEVRANYPIETPTGLRRLDLVVLEKDKDGNYKLGGNKKPKPILGVEIKAADSPYVRADSWQAELLGRKLTKQGKQDDWIEKERKDKDGGRFPIKEVRVEKLIKDHCKVQ</sequence>
<keyword evidence="8" id="KW-1185">Reference proteome</keyword>
<dbReference type="GO" id="GO:0000390">
    <property type="term" value="P:spliceosomal complex disassembly"/>
    <property type="evidence" value="ECO:0007669"/>
    <property type="project" value="TreeGrafter"/>
</dbReference>
<dbReference type="InterPro" id="IPR052094">
    <property type="entry name" value="Pre-mRNA-splicing_ERAD"/>
</dbReference>
<dbReference type="GO" id="GO:0005681">
    <property type="term" value="C:spliceosomal complex"/>
    <property type="evidence" value="ECO:0007669"/>
    <property type="project" value="TreeGrafter"/>
</dbReference>
<reference evidence="7" key="1">
    <citation type="submission" date="2020-08" db="EMBL/GenBank/DDBJ databases">
        <title>Multicomponent nature underlies the extraordinary mechanical properties of spider dragline silk.</title>
        <authorList>
            <person name="Kono N."/>
            <person name="Nakamura H."/>
            <person name="Mori M."/>
            <person name="Yoshida Y."/>
            <person name="Ohtoshi R."/>
            <person name="Malay A.D."/>
            <person name="Moran D.A.P."/>
            <person name="Tomita M."/>
            <person name="Numata K."/>
            <person name="Arakawa K."/>
        </authorList>
    </citation>
    <scope>NUCLEOTIDE SEQUENCE</scope>
</reference>
<dbReference type="SMART" id="SM00271">
    <property type="entry name" value="DnaJ"/>
    <property type="match status" value="1"/>
</dbReference>
<dbReference type="PROSITE" id="PS50076">
    <property type="entry name" value="DNAJ_2"/>
    <property type="match status" value="1"/>
</dbReference>
<feature type="domain" description="J" evidence="6">
    <location>
        <begin position="3"/>
        <end position="80"/>
    </location>
</feature>
<comment type="caution">
    <text evidence="7">The sequence shown here is derived from an EMBL/GenBank/DDBJ whole genome shotgun (WGS) entry which is preliminary data.</text>
</comment>
<evidence type="ECO:0000256" key="4">
    <source>
        <dbReference type="ARBA" id="ARBA00023186"/>
    </source>
</evidence>
<gene>
    <name evidence="7" type="ORF">NPIL_568071</name>
</gene>
<organism evidence="7 8">
    <name type="scientific">Nephila pilipes</name>
    <name type="common">Giant wood spider</name>
    <name type="synonym">Nephila maculata</name>
    <dbReference type="NCBI Taxonomy" id="299642"/>
    <lineage>
        <taxon>Eukaryota</taxon>
        <taxon>Metazoa</taxon>
        <taxon>Ecdysozoa</taxon>
        <taxon>Arthropoda</taxon>
        <taxon>Chelicerata</taxon>
        <taxon>Arachnida</taxon>
        <taxon>Araneae</taxon>
        <taxon>Araneomorphae</taxon>
        <taxon>Entelegynae</taxon>
        <taxon>Araneoidea</taxon>
        <taxon>Nephilidae</taxon>
        <taxon>Nephila</taxon>
    </lineage>
</organism>
<proteinExistence type="predicted"/>
<dbReference type="EMBL" id="BMAW01092691">
    <property type="protein sequence ID" value="GFS56369.1"/>
    <property type="molecule type" value="Genomic_DNA"/>
</dbReference>
<dbReference type="Pfam" id="PF00226">
    <property type="entry name" value="DnaJ"/>
    <property type="match status" value="1"/>
</dbReference>
<dbReference type="PRINTS" id="PR00625">
    <property type="entry name" value="JDOMAIN"/>
</dbReference>
<dbReference type="InterPro" id="IPR036869">
    <property type="entry name" value="J_dom_sf"/>
</dbReference>
<dbReference type="PANTHER" id="PTHR44313">
    <property type="entry name" value="DNAJ HOMOLOG SUBFAMILY C MEMBER 17"/>
    <property type="match status" value="1"/>
</dbReference>
<evidence type="ECO:0000256" key="2">
    <source>
        <dbReference type="ARBA" id="ARBA00004496"/>
    </source>
</evidence>
<protein>
    <recommendedName>
        <fullName evidence="6">J domain-containing protein</fullName>
    </recommendedName>
</protein>
<evidence type="ECO:0000256" key="5">
    <source>
        <dbReference type="ARBA" id="ARBA00023242"/>
    </source>
</evidence>
<dbReference type="InterPro" id="IPR001623">
    <property type="entry name" value="DnaJ_domain"/>
</dbReference>
<dbReference type="SUPFAM" id="SSF46565">
    <property type="entry name" value="Chaperone J-domain"/>
    <property type="match status" value="1"/>
</dbReference>
<name>A0A8X6IRI0_NEPPI</name>
<dbReference type="Gene3D" id="1.10.287.110">
    <property type="entry name" value="DnaJ domain"/>
    <property type="match status" value="1"/>
</dbReference>
<comment type="subcellular location">
    <subcellularLocation>
        <location evidence="2">Cytoplasm</location>
    </subcellularLocation>
    <subcellularLocation>
        <location evidence="1">Nucleus</location>
    </subcellularLocation>
</comment>
<keyword evidence="4" id="KW-0143">Chaperone</keyword>
<keyword evidence="5" id="KW-0539">Nucleus</keyword>
<dbReference type="OrthoDB" id="110024at2759"/>
<evidence type="ECO:0000256" key="3">
    <source>
        <dbReference type="ARBA" id="ARBA00022490"/>
    </source>
</evidence>
<dbReference type="Proteomes" id="UP000887013">
    <property type="component" value="Unassembled WGS sequence"/>
</dbReference>
<evidence type="ECO:0000313" key="7">
    <source>
        <dbReference type="EMBL" id="GFS56369.1"/>
    </source>
</evidence>
<dbReference type="CDD" id="cd06257">
    <property type="entry name" value="DnaJ"/>
    <property type="match status" value="1"/>
</dbReference>
<evidence type="ECO:0000259" key="6">
    <source>
        <dbReference type="PROSITE" id="PS50076"/>
    </source>
</evidence>
<dbReference type="GO" id="GO:0005737">
    <property type="term" value="C:cytoplasm"/>
    <property type="evidence" value="ECO:0007669"/>
    <property type="project" value="UniProtKB-SubCell"/>
</dbReference>